<feature type="transmembrane region" description="Helical" evidence="5">
    <location>
        <begin position="125"/>
        <end position="145"/>
    </location>
</feature>
<evidence type="ECO:0000256" key="1">
    <source>
        <dbReference type="ARBA" id="ARBA00004141"/>
    </source>
</evidence>
<evidence type="ECO:0000256" key="5">
    <source>
        <dbReference type="SAM" id="Phobius"/>
    </source>
</evidence>
<reference evidence="7 8" key="1">
    <citation type="submission" date="2019-12" db="EMBL/GenBank/DDBJ databases">
        <title>Mucilaginibacter sp. HMF7410 genome sequencing and assembly.</title>
        <authorList>
            <person name="Kang H."/>
            <person name="Cha I."/>
            <person name="Kim H."/>
            <person name="Joh K."/>
        </authorList>
    </citation>
    <scope>NUCLEOTIDE SEQUENCE [LARGE SCALE GENOMIC DNA]</scope>
    <source>
        <strain evidence="7 8">HMF7410</strain>
    </source>
</reference>
<name>A0A7K1SU36_9SPHI</name>
<sequence>MPVKITNPAFKKLLKNEIVRFFLSTGVGFIVDAIVYYLVYHYAFNDEGVKVFNYLISRDVISLIISYSCCIICNFLLTKYFVFAHSKLSSRSQFLRFFLVAFVGFFANLLMLRLFVYVFKVYPPLARIIAALSLGIASYFVHKFFSFNIKRGSK</sequence>
<accession>A0A7K1SU36</accession>
<dbReference type="Proteomes" id="UP000462014">
    <property type="component" value="Unassembled WGS sequence"/>
</dbReference>
<protein>
    <submittedName>
        <fullName evidence="7">GtrA family protein</fullName>
    </submittedName>
</protein>
<proteinExistence type="predicted"/>
<dbReference type="AlphaFoldDB" id="A0A7K1SU36"/>
<feature type="transmembrane region" description="Helical" evidence="5">
    <location>
        <begin position="21"/>
        <end position="40"/>
    </location>
</feature>
<evidence type="ECO:0000256" key="4">
    <source>
        <dbReference type="ARBA" id="ARBA00023136"/>
    </source>
</evidence>
<evidence type="ECO:0000256" key="2">
    <source>
        <dbReference type="ARBA" id="ARBA00022692"/>
    </source>
</evidence>
<dbReference type="RefSeq" id="WP_157564665.1">
    <property type="nucleotide sequence ID" value="NZ_WPIK01000004.1"/>
</dbReference>
<dbReference type="InterPro" id="IPR007267">
    <property type="entry name" value="GtrA_DPMS_TM"/>
</dbReference>
<dbReference type="GO" id="GO:0000271">
    <property type="term" value="P:polysaccharide biosynthetic process"/>
    <property type="evidence" value="ECO:0007669"/>
    <property type="project" value="InterPro"/>
</dbReference>
<organism evidence="7 8">
    <name type="scientific">Mucilaginibacter arboris</name>
    <dbReference type="NCBI Taxonomy" id="2682090"/>
    <lineage>
        <taxon>Bacteria</taxon>
        <taxon>Pseudomonadati</taxon>
        <taxon>Bacteroidota</taxon>
        <taxon>Sphingobacteriia</taxon>
        <taxon>Sphingobacteriales</taxon>
        <taxon>Sphingobacteriaceae</taxon>
        <taxon>Mucilaginibacter</taxon>
    </lineage>
</organism>
<gene>
    <name evidence="7" type="ORF">GO621_04670</name>
</gene>
<feature type="domain" description="GtrA/DPMS transmembrane" evidence="6">
    <location>
        <begin position="20"/>
        <end position="147"/>
    </location>
</feature>
<dbReference type="GO" id="GO:0016020">
    <property type="term" value="C:membrane"/>
    <property type="evidence" value="ECO:0007669"/>
    <property type="project" value="UniProtKB-SubCell"/>
</dbReference>
<comment type="caution">
    <text evidence="7">The sequence shown here is derived from an EMBL/GenBank/DDBJ whole genome shotgun (WGS) entry which is preliminary data.</text>
</comment>
<keyword evidence="3 5" id="KW-1133">Transmembrane helix</keyword>
<feature type="transmembrane region" description="Helical" evidence="5">
    <location>
        <begin position="94"/>
        <end position="119"/>
    </location>
</feature>
<keyword evidence="2 5" id="KW-0812">Transmembrane</keyword>
<keyword evidence="8" id="KW-1185">Reference proteome</keyword>
<dbReference type="Pfam" id="PF04138">
    <property type="entry name" value="GtrA_DPMS_TM"/>
    <property type="match status" value="1"/>
</dbReference>
<evidence type="ECO:0000256" key="3">
    <source>
        <dbReference type="ARBA" id="ARBA00022989"/>
    </source>
</evidence>
<evidence type="ECO:0000313" key="8">
    <source>
        <dbReference type="Proteomes" id="UP000462014"/>
    </source>
</evidence>
<comment type="subcellular location">
    <subcellularLocation>
        <location evidence="1">Membrane</location>
        <topology evidence="1">Multi-pass membrane protein</topology>
    </subcellularLocation>
</comment>
<feature type="transmembrane region" description="Helical" evidence="5">
    <location>
        <begin position="60"/>
        <end position="82"/>
    </location>
</feature>
<dbReference type="EMBL" id="WPIK01000004">
    <property type="protein sequence ID" value="MVN20825.1"/>
    <property type="molecule type" value="Genomic_DNA"/>
</dbReference>
<keyword evidence="4 5" id="KW-0472">Membrane</keyword>
<evidence type="ECO:0000259" key="6">
    <source>
        <dbReference type="Pfam" id="PF04138"/>
    </source>
</evidence>
<evidence type="ECO:0000313" key="7">
    <source>
        <dbReference type="EMBL" id="MVN20825.1"/>
    </source>
</evidence>